<evidence type="ECO:0000313" key="4">
    <source>
        <dbReference type="Proteomes" id="UP001451303"/>
    </source>
</evidence>
<dbReference type="PANTHER" id="PTHR38788">
    <property type="entry name" value="CLR5 DOMAIN-CONTAINING PROTEIN"/>
    <property type="match status" value="1"/>
</dbReference>
<comment type="caution">
    <text evidence="3">The sequence shown here is derived from an EMBL/GenBank/DDBJ whole genome shotgun (WGS) entry which is preliminary data.</text>
</comment>
<keyword evidence="4" id="KW-1185">Reference proteome</keyword>
<dbReference type="EMBL" id="JAVLET010000007">
    <property type="protein sequence ID" value="KAL0468205.1"/>
    <property type="molecule type" value="Genomic_DNA"/>
</dbReference>
<feature type="region of interest" description="Disordered" evidence="1">
    <location>
        <begin position="141"/>
        <end position="180"/>
    </location>
</feature>
<name>A0ABR3D683_NEUIN</name>
<protein>
    <recommendedName>
        <fullName evidence="2">Clr5 domain-containing protein</fullName>
    </recommendedName>
</protein>
<proteinExistence type="predicted"/>
<evidence type="ECO:0000256" key="1">
    <source>
        <dbReference type="SAM" id="MobiDB-lite"/>
    </source>
</evidence>
<reference evidence="3 4" key="1">
    <citation type="submission" date="2023-09" db="EMBL/GenBank/DDBJ databases">
        <title>Multi-omics analysis of a traditional fermented food reveals byproduct-associated fungal strains for waste-to-food upcycling.</title>
        <authorList>
            <consortium name="Lawrence Berkeley National Laboratory"/>
            <person name="Rekdal V.M."/>
            <person name="Villalobos-Escobedo J.M."/>
            <person name="Rodriguez-Valeron N."/>
            <person name="Garcia M.O."/>
            <person name="Vasquez D.P."/>
            <person name="Damayanti I."/>
            <person name="Sorensen P.M."/>
            <person name="Baidoo E.E."/>
            <person name="De Carvalho A.C."/>
            <person name="Riley R."/>
            <person name="Lipzen A."/>
            <person name="He G."/>
            <person name="Yan M."/>
            <person name="Haridas S."/>
            <person name="Daum C."/>
            <person name="Yoshinaga Y."/>
            <person name="Ng V."/>
            <person name="Grigoriev I.V."/>
            <person name="Munk R."/>
            <person name="Nuraida L."/>
            <person name="Wijaya C.H."/>
            <person name="Morales P.-C."/>
            <person name="Keasling J.D."/>
        </authorList>
    </citation>
    <scope>NUCLEOTIDE SEQUENCE [LARGE SCALE GENOMIC DNA]</scope>
    <source>
        <strain evidence="3 4">FGSC 2613</strain>
    </source>
</reference>
<feature type="compositionally biased region" description="Low complexity" evidence="1">
    <location>
        <begin position="666"/>
        <end position="678"/>
    </location>
</feature>
<dbReference type="InterPro" id="IPR025676">
    <property type="entry name" value="Clr5_dom"/>
</dbReference>
<dbReference type="PANTHER" id="PTHR38788:SF3">
    <property type="entry name" value="CLR5 DOMAIN-CONTAINING PROTEIN"/>
    <property type="match status" value="1"/>
</dbReference>
<evidence type="ECO:0000313" key="3">
    <source>
        <dbReference type="EMBL" id="KAL0468205.1"/>
    </source>
</evidence>
<feature type="compositionally biased region" description="Low complexity" evidence="1">
    <location>
        <begin position="156"/>
        <end position="169"/>
    </location>
</feature>
<feature type="region of interest" description="Disordered" evidence="1">
    <location>
        <begin position="644"/>
        <end position="679"/>
    </location>
</feature>
<accession>A0ABR3D683</accession>
<organism evidence="3 4">
    <name type="scientific">Neurospora intermedia</name>
    <dbReference type="NCBI Taxonomy" id="5142"/>
    <lineage>
        <taxon>Eukaryota</taxon>
        <taxon>Fungi</taxon>
        <taxon>Dikarya</taxon>
        <taxon>Ascomycota</taxon>
        <taxon>Pezizomycotina</taxon>
        <taxon>Sordariomycetes</taxon>
        <taxon>Sordariomycetidae</taxon>
        <taxon>Sordariales</taxon>
        <taxon>Sordariaceae</taxon>
        <taxon>Neurospora</taxon>
    </lineage>
</organism>
<evidence type="ECO:0000259" key="2">
    <source>
        <dbReference type="Pfam" id="PF14420"/>
    </source>
</evidence>
<sequence length="771" mass="85145">MEGVRHDQQQQPPGWAGGDEWEEYRGRIQELYQSQNLSLKEVMRIMEEHCGFRATQRMYKTRIKAWGLDKNFKESEVVELFRLRREREKLGKPTTYRIRGREIDWDRVNSYVKRKGLDIARLLEADRPHSPAVAREITCRTPSPISGHHRHHRHGPSASTPSLSSSAGSDHYTHNLPPFTRPMTASSAPIMAGMDPRTTNSTPYPAYTQPHSPTQALRSPATFGHSATLPPVGHSVAIHSFQRFLTRIYKTLLYEDNDKTWGTTQYWLGYSHALEWLMTIRYKTAFYRDILVQLSSDSGGGANVSIAARDIVRRFRTINRSFAMLEPMVQSVIGAKFYYIINFVYAFGLCTDVAQLPVAYPLVSIARVLLDETHNACSAPHPLPALPGGLADGGRPGAMMEIACRRSSCSGVANGGGRAAAAAAEQEGFVSAAGYDADYYLSLSHPPYLNVNSSSNSQPVDHHHHSDTSASASRRLMLDSSSHDFKESAERFLNTVLEQTIKDLGVSPVSLESFLLLGDTMDGRPILGHHIPFPASSSPSPPLSVAAHANVGRPVVEVPEQRVFSPNPNPSACPSTNNHHPPLALPLQDQEHRQEQDLAKKLLQEATSHLKSAIWLLSHGKDAQAESYLSSVITTTETLLSASSSSINTSSLQPPPHSRSPHPNVQTQSTSGSGNGSSEIPFPSVSLKMLLRNDSSSSSSSSSSMVTKTAKVVGRCAHYHLAKLYGRRIRAGGWEGTGLTREKEREHLIKSTEGTALFDEYVQWEEVEFLF</sequence>
<gene>
    <name evidence="3" type="ORF">QR685DRAFT_333965</name>
</gene>
<feature type="region of interest" description="Disordered" evidence="1">
    <location>
        <begin position="451"/>
        <end position="475"/>
    </location>
</feature>
<feature type="domain" description="Clr5" evidence="2">
    <location>
        <begin position="19"/>
        <end position="70"/>
    </location>
</feature>
<dbReference type="Pfam" id="PF14420">
    <property type="entry name" value="Clr5"/>
    <property type="match status" value="1"/>
</dbReference>
<dbReference type="Proteomes" id="UP001451303">
    <property type="component" value="Unassembled WGS sequence"/>
</dbReference>